<dbReference type="EMBL" id="JALAPQ010000004">
    <property type="protein sequence ID" value="MCY8456144.1"/>
    <property type="molecule type" value="Genomic_DNA"/>
</dbReference>
<gene>
    <name evidence="1" type="ORF">MOC89_04450</name>
</gene>
<sequence length="371" mass="42651">MQTIELSVQEIRNLRLCAQQLSVDTETQNISVEKILQTNCGVQAQYPSDAALALHVRMNNLTSKDLKKILIDERTIVRTWCMRGTLHFLAAEDFHWLIGLHGEVFIQKSKRRYEQLGIDEKLYKKCIDKLYLLFSQSEPLTRDEVKDYLMTQGIILGGQAPYHLLRRAALNGLICFGPDRKSEPTYVLVENWLKIKPQHLSKEEALHKLVRRYLEAYGPATLADLANWSGLPLKTMLQGWKSVSNEMIEVKNGEHRLYMLEEQFLSNKSKIIDSSVLLVPAYDTYLLGYQNRELILSPNAEKDVYRGGGLLRPAIVINGYIVGSWEIKHYQRRIVVRINALPEIVEPVQKEINLEVQKMGEFFGMPAELIL</sequence>
<organism evidence="1 2">
    <name type="scientific">Bacillus spizizenii</name>
    <name type="common">Bacillus subtilis subsp. spizizenii</name>
    <dbReference type="NCBI Taxonomy" id="96241"/>
    <lineage>
        <taxon>Bacteria</taxon>
        <taxon>Bacillati</taxon>
        <taxon>Bacillota</taxon>
        <taxon>Bacilli</taxon>
        <taxon>Bacillales</taxon>
        <taxon>Bacillaceae</taxon>
        <taxon>Bacillus</taxon>
    </lineage>
</organism>
<dbReference type="GO" id="GO:0003677">
    <property type="term" value="F:DNA binding"/>
    <property type="evidence" value="ECO:0007669"/>
    <property type="project" value="UniProtKB-KW"/>
</dbReference>
<proteinExistence type="predicted"/>
<dbReference type="PANTHER" id="PTHR38479:SF2">
    <property type="entry name" value="WINGED HELIX DNA-BINDING DOMAIN-CONTAINING PROTEIN"/>
    <property type="match status" value="1"/>
</dbReference>
<dbReference type="AlphaFoldDB" id="A0A9Q4E3B5"/>
<protein>
    <submittedName>
        <fullName evidence="1">Winged helix DNA-binding domain-containing protein</fullName>
    </submittedName>
</protein>
<dbReference type="InterPro" id="IPR009351">
    <property type="entry name" value="AlkZ-like"/>
</dbReference>
<dbReference type="Proteomes" id="UP001078573">
    <property type="component" value="Unassembled WGS sequence"/>
</dbReference>
<dbReference type="Pfam" id="PF06224">
    <property type="entry name" value="AlkZ-like"/>
    <property type="match status" value="1"/>
</dbReference>
<reference evidence="1" key="1">
    <citation type="submission" date="2022-02" db="EMBL/GenBank/DDBJ databases">
        <title>Crop Bioprotection Bacillus Genome Sequencing.</title>
        <authorList>
            <person name="Dunlap C."/>
        </authorList>
    </citation>
    <scope>NUCLEOTIDE SEQUENCE</scope>
    <source>
        <strain evidence="1">WR1O2A-53</strain>
    </source>
</reference>
<accession>A0A9Q4E3B5</accession>
<comment type="caution">
    <text evidence="1">The sequence shown here is derived from an EMBL/GenBank/DDBJ whole genome shotgun (WGS) entry which is preliminary data.</text>
</comment>
<keyword evidence="1" id="KW-0238">DNA-binding</keyword>
<evidence type="ECO:0000313" key="2">
    <source>
        <dbReference type="Proteomes" id="UP001078573"/>
    </source>
</evidence>
<evidence type="ECO:0000313" key="1">
    <source>
        <dbReference type="EMBL" id="MCY8456144.1"/>
    </source>
</evidence>
<name>A0A9Q4E3B5_BACSC</name>
<dbReference type="PANTHER" id="PTHR38479">
    <property type="entry name" value="LMO0824 PROTEIN"/>
    <property type="match status" value="1"/>
</dbReference>